<evidence type="ECO:0000256" key="3">
    <source>
        <dbReference type="ARBA" id="ARBA00022679"/>
    </source>
</evidence>
<dbReference type="GO" id="GO:0016757">
    <property type="term" value="F:glycosyltransferase activity"/>
    <property type="evidence" value="ECO:0007669"/>
    <property type="project" value="UniProtKB-KW"/>
</dbReference>
<dbReference type="InterPro" id="IPR029044">
    <property type="entry name" value="Nucleotide-diphossugar_trans"/>
</dbReference>
<dbReference type="Pfam" id="PF00535">
    <property type="entry name" value="Glycos_transf_2"/>
    <property type="match status" value="2"/>
</dbReference>
<protein>
    <submittedName>
        <fullName evidence="5">Glycosyl transferase</fullName>
    </submittedName>
</protein>
<dbReference type="RefSeq" id="WP_120189903.1">
    <property type="nucleotide sequence ID" value="NZ_MCHY01000008.1"/>
</dbReference>
<comment type="caution">
    <text evidence="5">The sequence shown here is derived from an EMBL/GenBank/DDBJ whole genome shotgun (WGS) entry which is preliminary data.</text>
</comment>
<keyword evidence="3 5" id="KW-0808">Transferase</keyword>
<dbReference type="OrthoDB" id="2902148at2"/>
<dbReference type="Gene3D" id="3.90.550.10">
    <property type="entry name" value="Spore Coat Polysaccharide Biosynthesis Protein SpsA, Chain A"/>
    <property type="match status" value="2"/>
</dbReference>
<name>A0A419SL20_9BACL</name>
<feature type="domain" description="Glycosyltransferase 2-like" evidence="4">
    <location>
        <begin position="6"/>
        <end position="151"/>
    </location>
</feature>
<dbReference type="InterPro" id="IPR001173">
    <property type="entry name" value="Glyco_trans_2-like"/>
</dbReference>
<dbReference type="EMBL" id="MCHY01000008">
    <property type="protein sequence ID" value="RKD24608.1"/>
    <property type="molecule type" value="Genomic_DNA"/>
</dbReference>
<dbReference type="CDD" id="cd00761">
    <property type="entry name" value="Glyco_tranf_GTA_type"/>
    <property type="match status" value="2"/>
</dbReference>
<reference evidence="5 6" key="1">
    <citation type="submission" date="2016-08" db="EMBL/GenBank/DDBJ databases">
        <title>Novel Firmicute Genomes.</title>
        <authorList>
            <person name="Poppleton D.I."/>
            <person name="Gribaldo S."/>
        </authorList>
    </citation>
    <scope>NUCLEOTIDE SEQUENCE [LARGE SCALE GENOMIC DNA]</scope>
    <source>
        <strain evidence="5 6">RAOx-1</strain>
    </source>
</reference>
<dbReference type="SUPFAM" id="SSF53448">
    <property type="entry name" value="Nucleotide-diphospho-sugar transferases"/>
    <property type="match status" value="2"/>
</dbReference>
<keyword evidence="2" id="KW-0328">Glycosyltransferase</keyword>
<evidence type="ECO:0000256" key="1">
    <source>
        <dbReference type="ARBA" id="ARBA00006739"/>
    </source>
</evidence>
<evidence type="ECO:0000256" key="2">
    <source>
        <dbReference type="ARBA" id="ARBA00022676"/>
    </source>
</evidence>
<evidence type="ECO:0000259" key="4">
    <source>
        <dbReference type="Pfam" id="PF00535"/>
    </source>
</evidence>
<dbReference type="PANTHER" id="PTHR43630:SF1">
    <property type="entry name" value="POLY-BETA-1,6-N-ACETYL-D-GLUCOSAMINE SYNTHASE"/>
    <property type="match status" value="1"/>
</dbReference>
<accession>A0A419SL20</accession>
<dbReference type="AlphaFoldDB" id="A0A419SL20"/>
<feature type="domain" description="Glycosyltransferase 2-like" evidence="4">
    <location>
        <begin position="278"/>
        <end position="379"/>
    </location>
</feature>
<evidence type="ECO:0000313" key="5">
    <source>
        <dbReference type="EMBL" id="RKD24608.1"/>
    </source>
</evidence>
<comment type="similarity">
    <text evidence="1">Belongs to the glycosyltransferase 2 family.</text>
</comment>
<proteinExistence type="inferred from homology"/>
<organism evidence="5 6">
    <name type="scientific">Ammoniphilus oxalaticus</name>
    <dbReference type="NCBI Taxonomy" id="66863"/>
    <lineage>
        <taxon>Bacteria</taxon>
        <taxon>Bacillati</taxon>
        <taxon>Bacillota</taxon>
        <taxon>Bacilli</taxon>
        <taxon>Bacillales</taxon>
        <taxon>Paenibacillaceae</taxon>
        <taxon>Aneurinibacillus group</taxon>
        <taxon>Ammoniphilus</taxon>
    </lineage>
</organism>
<dbReference type="Proteomes" id="UP000284219">
    <property type="component" value="Unassembled WGS sequence"/>
</dbReference>
<keyword evidence="6" id="KW-1185">Reference proteome</keyword>
<sequence>MSKQVSIIIPACNEESTLPGVLSSCQQLDPHEIIVVANGCTDRTVEIARKFNCQIIVESLALGNDVGRMIGARQATGEILLFLDADFAINPSELREMLRPLLTGSVDVILNDFDFLFKEKKFPHSTTIWRQVFNELLGRKELGIDSVLSVPHAFTRQVLELIGVESLANPIVAQMKLITGGFRIAHDYGIDVIRLNRFRPEEHATSSAILSRSEKRIIGDHLEALSISSALQSTRGGFPDGGRRRDIVREIQNGQRTLTVYPGWGTQRSSLYRGQQVSVIIPAQNEQFTIGDVIKNVRKIEPKEVLVIVNGSTDQTERIARQCGATTIVVEEPLGNDVGRAIGAEFATGDILLFLDGDFVLEPEQLFPFTQAIARGKHVALNDLNYYLTLRLPLNFVTALKYAINLAANRKELGVGSLVAVPHALSRTALDHIHWTALVSPVLAQMKAMLSPPLQIECVHLVDVDRINRIRPDQHFATEGYPPAVDRIIGDHLEALSYLIKREGQRGVFKQNYRRLPH</sequence>
<evidence type="ECO:0000313" key="6">
    <source>
        <dbReference type="Proteomes" id="UP000284219"/>
    </source>
</evidence>
<gene>
    <name evidence="5" type="ORF">BEP19_09535</name>
</gene>
<dbReference type="PANTHER" id="PTHR43630">
    <property type="entry name" value="POLY-BETA-1,6-N-ACETYL-D-GLUCOSAMINE SYNTHASE"/>
    <property type="match status" value="1"/>
</dbReference>